<organism evidence="1">
    <name type="scientific">Lepeophtheirus salmonis</name>
    <name type="common">Salmon louse</name>
    <name type="synonym">Caligus salmonis</name>
    <dbReference type="NCBI Taxonomy" id="72036"/>
    <lineage>
        <taxon>Eukaryota</taxon>
        <taxon>Metazoa</taxon>
        <taxon>Ecdysozoa</taxon>
        <taxon>Arthropoda</taxon>
        <taxon>Crustacea</taxon>
        <taxon>Multicrustacea</taxon>
        <taxon>Hexanauplia</taxon>
        <taxon>Copepoda</taxon>
        <taxon>Siphonostomatoida</taxon>
        <taxon>Caligidae</taxon>
        <taxon>Lepeophtheirus</taxon>
    </lineage>
</organism>
<evidence type="ECO:0000313" key="1">
    <source>
        <dbReference type="EMBL" id="CDW23204.1"/>
    </source>
</evidence>
<proteinExistence type="predicted"/>
<protein>
    <submittedName>
        <fullName evidence="1">Uncharacterized protein</fullName>
    </submittedName>
</protein>
<dbReference type="EMBL" id="HACA01005843">
    <property type="protein sequence ID" value="CDW23204.1"/>
    <property type="molecule type" value="Transcribed_RNA"/>
</dbReference>
<sequence>MENYSENDRYFS</sequence>
<accession>A0A0K2TAW5</accession>
<reference evidence="1" key="1">
    <citation type="submission" date="2014-05" db="EMBL/GenBank/DDBJ databases">
        <authorList>
            <person name="Chronopoulou M."/>
        </authorList>
    </citation>
    <scope>NUCLEOTIDE SEQUENCE</scope>
    <source>
        <tissue evidence="1">Whole organism</tissue>
    </source>
</reference>
<name>A0A0K2TAW5_LEPSM</name>